<dbReference type="PANTHER" id="PTHR24173:SF74">
    <property type="entry name" value="ANKYRIN REPEAT DOMAIN-CONTAINING PROTEIN 16"/>
    <property type="match status" value="1"/>
</dbReference>
<name>A0A813KS48_POLGL</name>
<dbReference type="InterPro" id="IPR036869">
    <property type="entry name" value="J_dom_sf"/>
</dbReference>
<proteinExistence type="predicted"/>
<evidence type="ECO:0000313" key="5">
    <source>
        <dbReference type="EMBL" id="CAE8709158.1"/>
    </source>
</evidence>
<keyword evidence="1" id="KW-0677">Repeat</keyword>
<evidence type="ECO:0008006" key="7">
    <source>
        <dbReference type="Google" id="ProtNLM"/>
    </source>
</evidence>
<dbReference type="PANTHER" id="PTHR24173">
    <property type="entry name" value="ANKYRIN REPEAT CONTAINING"/>
    <property type="match status" value="1"/>
</dbReference>
<dbReference type="PROSITE" id="PS50088">
    <property type="entry name" value="ANK_REPEAT"/>
    <property type="match status" value="3"/>
</dbReference>
<dbReference type="Pfam" id="PF12796">
    <property type="entry name" value="Ank_2"/>
    <property type="match status" value="1"/>
</dbReference>
<evidence type="ECO:0000256" key="4">
    <source>
        <dbReference type="SAM" id="MobiDB-lite"/>
    </source>
</evidence>
<sequence>MAMPPSNSTPVHVACRSGHLDMVNLLLHRQADPNKFETASCGGLTPLHIAAQADFTGIVSALLDGGADPIARDARGRTPLHVAAQEGQAEVTRLLIAHGADPHMRDFAGFNPAWWAKEFKHQPVLDVYAQMQVVPLKMTAAERLAFSGMKLKLAPKKGKKAQGKDGKARSDTNSGKPSKPPPLKARGKSAPPTGGRLQRLSVAAVRVLGRRPAKQDPAAPAISQAESLVSEMLEQLESTRGQPLAVRKVVFRELQRQLHPDKNVECEEAAKNAFQKLMLQRAFYLKGP</sequence>
<dbReference type="SMART" id="SM00248">
    <property type="entry name" value="ANK"/>
    <property type="match status" value="3"/>
</dbReference>
<evidence type="ECO:0000256" key="1">
    <source>
        <dbReference type="ARBA" id="ARBA00022737"/>
    </source>
</evidence>
<dbReference type="InterPro" id="IPR002110">
    <property type="entry name" value="Ankyrin_rpt"/>
</dbReference>
<dbReference type="Proteomes" id="UP000626109">
    <property type="component" value="Unassembled WGS sequence"/>
</dbReference>
<evidence type="ECO:0000313" key="6">
    <source>
        <dbReference type="Proteomes" id="UP000626109"/>
    </source>
</evidence>
<dbReference type="InterPro" id="IPR036770">
    <property type="entry name" value="Ankyrin_rpt-contain_sf"/>
</dbReference>
<feature type="repeat" description="ANK" evidence="3">
    <location>
        <begin position="6"/>
        <end position="38"/>
    </location>
</feature>
<dbReference type="Pfam" id="PF00023">
    <property type="entry name" value="Ank"/>
    <property type="match status" value="1"/>
</dbReference>
<dbReference type="SUPFAM" id="SSF48403">
    <property type="entry name" value="Ankyrin repeat"/>
    <property type="match status" value="1"/>
</dbReference>
<gene>
    <name evidence="5" type="ORF">PGLA2088_LOCUS35307</name>
</gene>
<evidence type="ECO:0000256" key="3">
    <source>
        <dbReference type="PROSITE-ProRule" id="PRU00023"/>
    </source>
</evidence>
<feature type="repeat" description="ANK" evidence="3">
    <location>
        <begin position="75"/>
        <end position="107"/>
    </location>
</feature>
<dbReference type="PROSITE" id="PS50297">
    <property type="entry name" value="ANK_REP_REGION"/>
    <property type="match status" value="3"/>
</dbReference>
<organism evidence="5 6">
    <name type="scientific">Polarella glacialis</name>
    <name type="common">Dinoflagellate</name>
    <dbReference type="NCBI Taxonomy" id="89957"/>
    <lineage>
        <taxon>Eukaryota</taxon>
        <taxon>Sar</taxon>
        <taxon>Alveolata</taxon>
        <taxon>Dinophyceae</taxon>
        <taxon>Suessiales</taxon>
        <taxon>Suessiaceae</taxon>
        <taxon>Polarella</taxon>
    </lineage>
</organism>
<dbReference type="PRINTS" id="PR01415">
    <property type="entry name" value="ANKYRIN"/>
</dbReference>
<dbReference type="AlphaFoldDB" id="A0A813KS48"/>
<protein>
    <recommendedName>
        <fullName evidence="7">Inhibitor of kappa B-like protein</fullName>
    </recommendedName>
</protein>
<accession>A0A813KS48</accession>
<dbReference type="EMBL" id="CAJNNW010031809">
    <property type="protein sequence ID" value="CAE8709158.1"/>
    <property type="molecule type" value="Genomic_DNA"/>
</dbReference>
<dbReference type="Gene3D" id="1.10.287.110">
    <property type="entry name" value="DnaJ domain"/>
    <property type="match status" value="1"/>
</dbReference>
<keyword evidence="2 3" id="KW-0040">ANK repeat</keyword>
<evidence type="ECO:0000256" key="2">
    <source>
        <dbReference type="ARBA" id="ARBA00023043"/>
    </source>
</evidence>
<reference evidence="5" key="1">
    <citation type="submission" date="2021-02" db="EMBL/GenBank/DDBJ databases">
        <authorList>
            <person name="Dougan E. K."/>
            <person name="Rhodes N."/>
            <person name="Thang M."/>
            <person name="Chan C."/>
        </authorList>
    </citation>
    <scope>NUCLEOTIDE SEQUENCE</scope>
</reference>
<feature type="region of interest" description="Disordered" evidence="4">
    <location>
        <begin position="154"/>
        <end position="196"/>
    </location>
</feature>
<dbReference type="Gene3D" id="1.25.40.20">
    <property type="entry name" value="Ankyrin repeat-containing domain"/>
    <property type="match status" value="2"/>
</dbReference>
<feature type="repeat" description="ANK" evidence="3">
    <location>
        <begin position="42"/>
        <end position="74"/>
    </location>
</feature>
<comment type="caution">
    <text evidence="5">The sequence shown here is derived from an EMBL/GenBank/DDBJ whole genome shotgun (WGS) entry which is preliminary data.</text>
</comment>